<evidence type="ECO:0000256" key="6">
    <source>
        <dbReference type="ARBA" id="ARBA00022741"/>
    </source>
</evidence>
<evidence type="ECO:0000313" key="11">
    <source>
        <dbReference type="EMBL" id="AFC33369.1"/>
    </source>
</evidence>
<dbReference type="CDD" id="cd03215">
    <property type="entry name" value="ABC_Carb_Monos_II"/>
    <property type="match status" value="1"/>
</dbReference>
<dbReference type="SMART" id="SM00382">
    <property type="entry name" value="AAA"/>
    <property type="match status" value="2"/>
</dbReference>
<dbReference type="FunFam" id="3.40.50.300:FF:000127">
    <property type="entry name" value="Ribose import ATP-binding protein RbsA"/>
    <property type="match status" value="1"/>
</dbReference>
<dbReference type="InterPro" id="IPR027417">
    <property type="entry name" value="P-loop_NTPase"/>
</dbReference>
<feature type="domain" description="ABC transporter" evidence="10">
    <location>
        <begin position="252"/>
        <end position="497"/>
    </location>
</feature>
<organism evidence="11 12">
    <name type="scientific">Paenibacillus mucilaginosus 3016</name>
    <dbReference type="NCBI Taxonomy" id="1116391"/>
    <lineage>
        <taxon>Bacteria</taxon>
        <taxon>Bacillati</taxon>
        <taxon>Bacillota</taxon>
        <taxon>Bacilli</taxon>
        <taxon>Bacillales</taxon>
        <taxon>Paenibacillaceae</taxon>
        <taxon>Paenibacillus</taxon>
    </lineage>
</organism>
<dbReference type="STRING" id="1116391.PM3016_6763"/>
<evidence type="ECO:0000256" key="4">
    <source>
        <dbReference type="ARBA" id="ARBA00022597"/>
    </source>
</evidence>
<dbReference type="Proteomes" id="UP000007523">
    <property type="component" value="Chromosome"/>
</dbReference>
<accession>H6NNP8</accession>
<keyword evidence="7" id="KW-0067">ATP-binding</keyword>
<dbReference type="EMBL" id="CP003235">
    <property type="protein sequence ID" value="AFC33369.1"/>
    <property type="molecule type" value="Genomic_DNA"/>
</dbReference>
<dbReference type="RefSeq" id="WP_014372399.1">
    <property type="nucleotide sequence ID" value="NC_016935.1"/>
</dbReference>
<dbReference type="HOGENOM" id="CLU_000604_92_3_9"/>
<dbReference type="GO" id="GO:0005886">
    <property type="term" value="C:plasma membrane"/>
    <property type="evidence" value="ECO:0007669"/>
    <property type="project" value="UniProtKB-SubCell"/>
</dbReference>
<dbReference type="SUPFAM" id="SSF52540">
    <property type="entry name" value="P-loop containing nucleoside triphosphate hydrolases"/>
    <property type="match status" value="2"/>
</dbReference>
<dbReference type="Gene3D" id="3.40.50.300">
    <property type="entry name" value="P-loop containing nucleotide triphosphate hydrolases"/>
    <property type="match status" value="2"/>
</dbReference>
<dbReference type="Pfam" id="PF00005">
    <property type="entry name" value="ABC_tran"/>
    <property type="match status" value="2"/>
</dbReference>
<evidence type="ECO:0000256" key="8">
    <source>
        <dbReference type="ARBA" id="ARBA00022967"/>
    </source>
</evidence>
<keyword evidence="6" id="KW-0547">Nucleotide-binding</keyword>
<dbReference type="GO" id="GO:0016887">
    <property type="term" value="F:ATP hydrolysis activity"/>
    <property type="evidence" value="ECO:0007669"/>
    <property type="project" value="InterPro"/>
</dbReference>
<comment type="subcellular location">
    <subcellularLocation>
        <location evidence="1">Cell membrane</location>
        <topology evidence="1">Peripheral membrane protein</topology>
    </subcellularLocation>
</comment>
<keyword evidence="5" id="KW-0677">Repeat</keyword>
<keyword evidence="2" id="KW-0813">Transport</keyword>
<feature type="domain" description="ABC transporter" evidence="10">
    <location>
        <begin position="7"/>
        <end position="244"/>
    </location>
</feature>
<evidence type="ECO:0000256" key="3">
    <source>
        <dbReference type="ARBA" id="ARBA00022475"/>
    </source>
</evidence>
<proteinExistence type="predicted"/>
<keyword evidence="8" id="KW-1278">Translocase</keyword>
<dbReference type="PANTHER" id="PTHR43790:SF3">
    <property type="entry name" value="D-ALLOSE IMPORT ATP-BINDING PROTEIN ALSA-RELATED"/>
    <property type="match status" value="1"/>
</dbReference>
<reference evidence="11 12" key="1">
    <citation type="journal article" date="2012" name="J. Bacteriol.">
        <title>Complete Genome Sequence of Paenibacillus mucilaginosus 3016, a Bacterium Functional as Microbial Fertilizer.</title>
        <authorList>
            <person name="Ma M."/>
            <person name="Wang Z."/>
            <person name="Li L."/>
            <person name="Jiang X."/>
            <person name="Guan D."/>
            <person name="Cao F."/>
            <person name="Chen H."/>
            <person name="Wang X."/>
            <person name="Shen D."/>
            <person name="Du B."/>
            <person name="Li J."/>
        </authorList>
    </citation>
    <scope>NUCLEOTIDE SEQUENCE [LARGE SCALE GENOMIC DNA]</scope>
    <source>
        <strain evidence="11 12">3016</strain>
    </source>
</reference>
<evidence type="ECO:0000313" key="12">
    <source>
        <dbReference type="Proteomes" id="UP000007523"/>
    </source>
</evidence>
<dbReference type="KEGG" id="pmq:PM3016_6763"/>
<evidence type="ECO:0000256" key="1">
    <source>
        <dbReference type="ARBA" id="ARBA00004202"/>
    </source>
</evidence>
<gene>
    <name evidence="11" type="ORF">PM3016_6763</name>
</gene>
<dbReference type="CDD" id="cd03216">
    <property type="entry name" value="ABC_Carb_Monos_I"/>
    <property type="match status" value="1"/>
</dbReference>
<dbReference type="InterPro" id="IPR050107">
    <property type="entry name" value="ABC_carbohydrate_import_ATPase"/>
</dbReference>
<keyword evidence="9" id="KW-0472">Membrane</keyword>
<evidence type="ECO:0000256" key="9">
    <source>
        <dbReference type="ARBA" id="ARBA00023136"/>
    </source>
</evidence>
<dbReference type="PROSITE" id="PS50893">
    <property type="entry name" value="ABC_TRANSPORTER_2"/>
    <property type="match status" value="2"/>
</dbReference>
<keyword evidence="4" id="KW-0762">Sugar transport</keyword>
<dbReference type="InterPro" id="IPR003593">
    <property type="entry name" value="AAA+_ATPase"/>
</dbReference>
<dbReference type="GO" id="GO:0005524">
    <property type="term" value="F:ATP binding"/>
    <property type="evidence" value="ECO:0007669"/>
    <property type="project" value="UniProtKB-KW"/>
</dbReference>
<sequence length="499" mass="54799">MGVEHLLQMKGITKRFGEAAVLRAVDLAADRGEVHALLGENGAGKSTLMKILAGWFEADEGEIRIGGEPAIISSPRQAQELGIAMIYQELKLFQDLSIAENVYMGREPLKKWNRLIDWEAVYRETGRYLQALGLDLDARTVLKSLGPGQQKFVEIIKALSQNARILIMDEPTASLTEREREVLFGVIGRLKELGVCVLYISHRLEEIKRIADRVTVLREGEAVLTCSTADVGLDDIVRCMVGKPLDDRYPKLKVKSGRELLRVENLNYQGLLRNIGFEVRRGEILALTGLSGSGRRLLAKVLCGIEGPYEGTIHLNGRPYARMTPHLAKQCGLCYASGLYSDEGLIATSTISENITLSNLERVSSAGLLRAGRESGYARDLIERLEITCDEKELAGSLSGGKQKKVVLAKWLFADAQVLIFDEPTAGIDVSSKSDIYNIMNEMVLSGASVIMISSDLSEVLGMADRILVMCGGELRRVLPRAEATKEKILYYASGGGID</sequence>
<evidence type="ECO:0000256" key="2">
    <source>
        <dbReference type="ARBA" id="ARBA00022448"/>
    </source>
</evidence>
<keyword evidence="3" id="KW-1003">Cell membrane</keyword>
<evidence type="ECO:0000259" key="10">
    <source>
        <dbReference type="PROSITE" id="PS50893"/>
    </source>
</evidence>
<dbReference type="PANTHER" id="PTHR43790">
    <property type="entry name" value="CARBOHYDRATE TRANSPORT ATP-BINDING PROTEIN MG119-RELATED"/>
    <property type="match status" value="1"/>
</dbReference>
<dbReference type="InterPro" id="IPR003439">
    <property type="entry name" value="ABC_transporter-like_ATP-bd"/>
</dbReference>
<keyword evidence="12" id="KW-1185">Reference proteome</keyword>
<name>H6NNP8_9BACL</name>
<dbReference type="AlphaFoldDB" id="H6NNP8"/>
<protein>
    <submittedName>
        <fullName evidence="11">Ribose ABC transporter</fullName>
    </submittedName>
</protein>
<evidence type="ECO:0000256" key="7">
    <source>
        <dbReference type="ARBA" id="ARBA00022840"/>
    </source>
</evidence>
<evidence type="ECO:0000256" key="5">
    <source>
        <dbReference type="ARBA" id="ARBA00022737"/>
    </source>
</evidence>